<keyword evidence="12" id="KW-1185">Reference proteome</keyword>
<evidence type="ECO:0000313" key="12">
    <source>
        <dbReference type="Proteomes" id="UP000005496"/>
    </source>
</evidence>
<evidence type="ECO:0000256" key="2">
    <source>
        <dbReference type="ARBA" id="ARBA00004141"/>
    </source>
</evidence>
<gene>
    <name evidence="11" type="ORF">Dthio_PD2450</name>
</gene>
<organism evidence="11 12">
    <name type="scientific">Desulfonatronospira thiodismutans ASO3-1</name>
    <dbReference type="NCBI Taxonomy" id="555779"/>
    <lineage>
        <taxon>Bacteria</taxon>
        <taxon>Pseudomonadati</taxon>
        <taxon>Thermodesulfobacteriota</taxon>
        <taxon>Desulfovibrionia</taxon>
        <taxon>Desulfovibrionales</taxon>
        <taxon>Desulfonatronovibrionaceae</taxon>
        <taxon>Desulfonatronospira</taxon>
    </lineage>
</organism>
<dbReference type="AlphaFoldDB" id="D6SQN0"/>
<keyword evidence="6" id="KW-0201">Cytochrome c-type biogenesis</keyword>
<evidence type="ECO:0000256" key="5">
    <source>
        <dbReference type="ARBA" id="ARBA00022692"/>
    </source>
</evidence>
<dbReference type="GO" id="GO:0005886">
    <property type="term" value="C:plasma membrane"/>
    <property type="evidence" value="ECO:0007669"/>
    <property type="project" value="TreeGrafter"/>
</dbReference>
<protein>
    <recommendedName>
        <fullName evidence="4">Heme exporter protein C</fullName>
    </recommendedName>
</protein>
<dbReference type="GO" id="GO:0020037">
    <property type="term" value="F:heme binding"/>
    <property type="evidence" value="ECO:0007669"/>
    <property type="project" value="InterPro"/>
</dbReference>
<evidence type="ECO:0000259" key="10">
    <source>
        <dbReference type="Pfam" id="PF01578"/>
    </source>
</evidence>
<accession>D6SQN0</accession>
<feature type="transmembrane region" description="Helical" evidence="9">
    <location>
        <begin position="189"/>
        <end position="209"/>
    </location>
</feature>
<evidence type="ECO:0000256" key="6">
    <source>
        <dbReference type="ARBA" id="ARBA00022748"/>
    </source>
</evidence>
<feature type="domain" description="Cytochrome c assembly protein" evidence="10">
    <location>
        <begin position="24"/>
        <end position="172"/>
    </location>
</feature>
<dbReference type="EMBL" id="ACJN02000002">
    <property type="protein sequence ID" value="EFI35056.1"/>
    <property type="molecule type" value="Genomic_DNA"/>
</dbReference>
<dbReference type="PRINTS" id="PR01386">
    <property type="entry name" value="CCMCBIOGNSIS"/>
</dbReference>
<evidence type="ECO:0000256" key="4">
    <source>
        <dbReference type="ARBA" id="ARBA00016463"/>
    </source>
</evidence>
<evidence type="ECO:0000256" key="9">
    <source>
        <dbReference type="SAM" id="Phobius"/>
    </source>
</evidence>
<feature type="transmembrane region" description="Helical" evidence="9">
    <location>
        <begin position="146"/>
        <end position="169"/>
    </location>
</feature>
<dbReference type="InterPro" id="IPR003557">
    <property type="entry name" value="Cyt_c_biogenesis_CcmC"/>
</dbReference>
<keyword evidence="7 9" id="KW-1133">Transmembrane helix</keyword>
<dbReference type="GO" id="GO:0017004">
    <property type="term" value="P:cytochrome complex assembly"/>
    <property type="evidence" value="ECO:0007669"/>
    <property type="project" value="UniProtKB-KW"/>
</dbReference>
<comment type="function">
    <text evidence="1">Required for the export of heme to the periplasm for the biogenesis of c-type cytochromes.</text>
</comment>
<name>D6SQN0_9BACT</name>
<dbReference type="RefSeq" id="WP_008870370.1">
    <property type="nucleotide sequence ID" value="NZ_ACJN02000002.1"/>
</dbReference>
<dbReference type="Proteomes" id="UP000005496">
    <property type="component" value="Unassembled WGS sequence"/>
</dbReference>
<comment type="subcellular location">
    <subcellularLocation>
        <location evidence="2">Membrane</location>
        <topology evidence="2">Multi-pass membrane protein</topology>
    </subcellularLocation>
</comment>
<feature type="transmembrane region" description="Helical" evidence="9">
    <location>
        <begin position="116"/>
        <end position="134"/>
    </location>
</feature>
<dbReference type="Pfam" id="PF01578">
    <property type="entry name" value="Cytochrom_C_asm"/>
    <property type="match status" value="1"/>
</dbReference>
<comment type="caution">
    <text evidence="11">The sequence shown here is derived from an EMBL/GenBank/DDBJ whole genome shotgun (WGS) entry which is preliminary data.</text>
</comment>
<dbReference type="PANTHER" id="PTHR30071">
    <property type="entry name" value="HEME EXPORTER PROTEIN C"/>
    <property type="match status" value="1"/>
</dbReference>
<keyword evidence="8 9" id="KW-0472">Membrane</keyword>
<dbReference type="OrthoDB" id="9778550at2"/>
<evidence type="ECO:0000256" key="7">
    <source>
        <dbReference type="ARBA" id="ARBA00022989"/>
    </source>
</evidence>
<sequence length="228" mass="25616">MKYSDTVSSLLVPLALAGGAAMALAQYFIWFYAPVEATMGLVQKIFYLHLPLAWWGLICFFTVFCASIAFLVRKSPVMDQLAVAAAEVGLLLSTLALATGSLWARVSWNTWWTWDPRLSTALIMWFIYAGYLVLRQSIEGQRKMRMVAAVLGVVAFLNVPLVFLSARMWRSIHPAVFASEGGGLEPEMMTTVVVCVIAMGLVTAALVLMRFRQKNLQERLWNLYMYRD</sequence>
<evidence type="ECO:0000256" key="3">
    <source>
        <dbReference type="ARBA" id="ARBA00005840"/>
    </source>
</evidence>
<dbReference type="eggNOG" id="COG0755">
    <property type="taxonomic scope" value="Bacteria"/>
</dbReference>
<feature type="transmembrane region" description="Helical" evidence="9">
    <location>
        <begin position="52"/>
        <end position="72"/>
    </location>
</feature>
<reference evidence="11" key="1">
    <citation type="submission" date="2010-05" db="EMBL/GenBank/DDBJ databases">
        <title>The draft genome of Desulfonatronospira thiodismutans ASO3-1.</title>
        <authorList>
            <consortium name="US DOE Joint Genome Institute (JGI-PGF)"/>
            <person name="Lucas S."/>
            <person name="Copeland A."/>
            <person name="Lapidus A."/>
            <person name="Cheng J.-F."/>
            <person name="Bruce D."/>
            <person name="Goodwin L."/>
            <person name="Pitluck S."/>
            <person name="Chertkov O."/>
            <person name="Brettin T."/>
            <person name="Detter J.C."/>
            <person name="Han C."/>
            <person name="Land M.L."/>
            <person name="Hauser L."/>
            <person name="Kyrpides N."/>
            <person name="Mikhailova N."/>
            <person name="Muyzer G."/>
            <person name="Woyke T."/>
        </authorList>
    </citation>
    <scope>NUCLEOTIDE SEQUENCE [LARGE SCALE GENOMIC DNA]</scope>
    <source>
        <strain evidence="11">ASO3-1</strain>
    </source>
</reference>
<feature type="transmembrane region" description="Helical" evidence="9">
    <location>
        <begin position="84"/>
        <end position="104"/>
    </location>
</feature>
<dbReference type="GO" id="GO:0015232">
    <property type="term" value="F:heme transmembrane transporter activity"/>
    <property type="evidence" value="ECO:0007669"/>
    <property type="project" value="InterPro"/>
</dbReference>
<dbReference type="InterPro" id="IPR002541">
    <property type="entry name" value="Cyt_c_assembly"/>
</dbReference>
<evidence type="ECO:0000313" key="11">
    <source>
        <dbReference type="EMBL" id="EFI35056.1"/>
    </source>
</evidence>
<comment type="similarity">
    <text evidence="3">Belongs to the CcmC/CycZ/HelC family.</text>
</comment>
<keyword evidence="5 9" id="KW-0812">Transmembrane</keyword>
<dbReference type="PANTHER" id="PTHR30071:SF1">
    <property type="entry name" value="CYTOCHROME B_B6 PROTEIN-RELATED"/>
    <property type="match status" value="1"/>
</dbReference>
<proteinExistence type="inferred from homology"/>
<evidence type="ECO:0000256" key="1">
    <source>
        <dbReference type="ARBA" id="ARBA00002442"/>
    </source>
</evidence>
<dbReference type="InterPro" id="IPR045062">
    <property type="entry name" value="Cyt_c_biogenesis_CcsA/CcmC"/>
</dbReference>
<evidence type="ECO:0000256" key="8">
    <source>
        <dbReference type="ARBA" id="ARBA00023136"/>
    </source>
</evidence>